<proteinExistence type="predicted"/>
<dbReference type="AlphaFoldDB" id="A0A160TDD5"/>
<dbReference type="EMBL" id="CZQC01000036">
    <property type="protein sequence ID" value="CUS41237.1"/>
    <property type="molecule type" value="Genomic_DNA"/>
</dbReference>
<protein>
    <submittedName>
        <fullName evidence="1">Uncharacterized protein</fullName>
    </submittedName>
</protein>
<name>A0A160TDD5_9ZZZZ</name>
<organism evidence="1">
    <name type="scientific">hydrothermal vent metagenome</name>
    <dbReference type="NCBI Taxonomy" id="652676"/>
    <lineage>
        <taxon>unclassified sequences</taxon>
        <taxon>metagenomes</taxon>
        <taxon>ecological metagenomes</taxon>
    </lineage>
</organism>
<gene>
    <name evidence="1" type="ORF">MGWOODY_Tha796</name>
</gene>
<evidence type="ECO:0000313" key="1">
    <source>
        <dbReference type="EMBL" id="CUS41237.1"/>
    </source>
</evidence>
<accession>A0A160TDD5</accession>
<sequence length="37" mass="4420">MRQKPSFCIKAFAHKMRSYLYGPALLKVWYCSTIFHP</sequence>
<reference evidence="1" key="1">
    <citation type="submission" date="2015-10" db="EMBL/GenBank/DDBJ databases">
        <authorList>
            <person name="Gilbert D.G."/>
        </authorList>
    </citation>
    <scope>NUCLEOTIDE SEQUENCE</scope>
</reference>